<keyword evidence="2" id="KW-1185">Reference proteome</keyword>
<evidence type="ECO:0000313" key="1">
    <source>
        <dbReference type="EMBL" id="PUU82913.1"/>
    </source>
</evidence>
<dbReference type="SUPFAM" id="SSF50965">
    <property type="entry name" value="Galactose oxidase, central domain"/>
    <property type="match status" value="1"/>
</dbReference>
<reference evidence="1 2" key="1">
    <citation type="submission" date="2017-04" db="EMBL/GenBank/DDBJ databases">
        <title>Draft genome sequence of Tuber borchii Vittad., a whitish edible truffle.</title>
        <authorList>
            <consortium name="DOE Joint Genome Institute"/>
            <person name="Murat C."/>
            <person name="Kuo A."/>
            <person name="Barry K.W."/>
            <person name="Clum A."/>
            <person name="Dockter R.B."/>
            <person name="Fauchery L."/>
            <person name="Iotti M."/>
            <person name="Kohler A."/>
            <person name="Labutti K."/>
            <person name="Lindquist E.A."/>
            <person name="Lipzen A."/>
            <person name="Ohm R.A."/>
            <person name="Wang M."/>
            <person name="Grigoriev I.V."/>
            <person name="Zambonelli A."/>
            <person name="Martin F.M."/>
        </authorList>
    </citation>
    <scope>NUCLEOTIDE SEQUENCE [LARGE SCALE GENOMIC DNA]</scope>
    <source>
        <strain evidence="1 2">Tbo3840</strain>
    </source>
</reference>
<dbReference type="Gene3D" id="2.120.10.80">
    <property type="entry name" value="Kelch-type beta propeller"/>
    <property type="match status" value="1"/>
</dbReference>
<evidence type="ECO:0000313" key="2">
    <source>
        <dbReference type="Proteomes" id="UP000244722"/>
    </source>
</evidence>
<name>A0A2T7A594_TUBBO</name>
<dbReference type="InterPro" id="IPR015915">
    <property type="entry name" value="Kelch-typ_b-propeller"/>
</dbReference>
<sequence>MKPWKNTAYLFYGSKTILTFDLVQEKWSSKTTKFSIPGKSWPYFEDILIDYGMEIYKGKMYIFGGNDGHGRRQLGCNVFMCLDLGTLSWEWLSGTSQPIPTYDSPMLRVHPLTWILPSEGRLFVMYGNANRIGENVSNPNGPHGSEIDYTYDDIWSYHIPRKTWTREKVCGNYPSPRTEFPAIYNHKMDRVVVFGGYCGTTSTCLPEMDANLGFAYYADTYIWHPKTRKWAQVLTRGFPTYRARGKLLFDAGSGKTYLFSGYTNADFAFSKHGYARTFNDLWELKLDVEDGELEDEERTAVMGPWGTCFDCGEIGLWGMCGGSCRGAVRYCSDECKERGWKEHKLKHGCVNNLSKRLMKAGGKVDR</sequence>
<gene>
    <name evidence="1" type="ORF">B9Z19DRAFT_966189</name>
</gene>
<accession>A0A2T7A594</accession>
<dbReference type="STRING" id="42251.A0A2T7A594"/>
<dbReference type="AlphaFoldDB" id="A0A2T7A594"/>
<proteinExistence type="predicted"/>
<evidence type="ECO:0008006" key="3">
    <source>
        <dbReference type="Google" id="ProtNLM"/>
    </source>
</evidence>
<dbReference type="EMBL" id="NESQ01000020">
    <property type="protein sequence ID" value="PUU82913.1"/>
    <property type="molecule type" value="Genomic_DNA"/>
</dbReference>
<dbReference type="Proteomes" id="UP000244722">
    <property type="component" value="Unassembled WGS sequence"/>
</dbReference>
<dbReference type="PANTHER" id="PTHR23244">
    <property type="entry name" value="KELCH REPEAT DOMAIN"/>
    <property type="match status" value="1"/>
</dbReference>
<comment type="caution">
    <text evidence="1">The sequence shown here is derived from an EMBL/GenBank/DDBJ whole genome shotgun (WGS) entry which is preliminary data.</text>
</comment>
<protein>
    <recommendedName>
        <fullName evidence="3">MYND-type domain-containing protein</fullName>
    </recommendedName>
</protein>
<organism evidence="1 2">
    <name type="scientific">Tuber borchii</name>
    <name type="common">White truffle</name>
    <dbReference type="NCBI Taxonomy" id="42251"/>
    <lineage>
        <taxon>Eukaryota</taxon>
        <taxon>Fungi</taxon>
        <taxon>Dikarya</taxon>
        <taxon>Ascomycota</taxon>
        <taxon>Pezizomycotina</taxon>
        <taxon>Pezizomycetes</taxon>
        <taxon>Pezizales</taxon>
        <taxon>Tuberaceae</taxon>
        <taxon>Tuber</taxon>
    </lineage>
</organism>
<dbReference type="InterPro" id="IPR011043">
    <property type="entry name" value="Gal_Oxase/kelch_b-propeller"/>
</dbReference>
<dbReference type="OrthoDB" id="432528at2759"/>